<dbReference type="AlphaFoldDB" id="K0TAR9"/>
<comment type="caution">
    <text evidence="2">The sequence shown here is derived from an EMBL/GenBank/DDBJ whole genome shotgun (WGS) entry which is preliminary data.</text>
</comment>
<reference evidence="2 3" key="1">
    <citation type="journal article" date="2012" name="Genome Biol.">
        <title>Genome and low-iron response of an oceanic diatom adapted to chronic iron limitation.</title>
        <authorList>
            <person name="Lommer M."/>
            <person name="Specht M."/>
            <person name="Roy A.S."/>
            <person name="Kraemer L."/>
            <person name="Andreson R."/>
            <person name="Gutowska M.A."/>
            <person name="Wolf J."/>
            <person name="Bergner S.V."/>
            <person name="Schilhabel M.B."/>
            <person name="Klostermeier U.C."/>
            <person name="Beiko R.G."/>
            <person name="Rosenstiel P."/>
            <person name="Hippler M."/>
            <person name="Laroche J."/>
        </authorList>
    </citation>
    <scope>NUCLEOTIDE SEQUENCE [LARGE SCALE GENOMIC DNA]</scope>
    <source>
        <strain evidence="2 3">CCMP1005</strain>
    </source>
</reference>
<evidence type="ECO:0000313" key="3">
    <source>
        <dbReference type="Proteomes" id="UP000266841"/>
    </source>
</evidence>
<feature type="compositionally biased region" description="Polar residues" evidence="1">
    <location>
        <begin position="93"/>
        <end position="110"/>
    </location>
</feature>
<feature type="region of interest" description="Disordered" evidence="1">
    <location>
        <begin position="91"/>
        <end position="110"/>
    </location>
</feature>
<sequence>MLKEDSSMQSPWQRAIIRADHPVATVQQRLMVALPFRRVLNKRHAKPYPVFHLVLGICTRVLPELDSRLTAIHDRPQIELVVLARTDHVGGQNACSPRTSSASHPNTHSDSLTRCQAHLVRKTPSDSLTRTIHRAPPDLTPRRAPIALSADPSVRSGHRYILFIFPKLTHPRTHEQALHNSYGSTKPFTGLVSPLCYLLRNVNARRVGKINTIPTVSSNQSELVHVYSGPPPSSLRRSGVYHPPGFVSQDESDTTYLVNIMQTERLTLDIGKRTLGGLLARSSCASLPTKIQFHLKLTISISPWRRSVCTWVRNSLTKHSV</sequence>
<feature type="region of interest" description="Disordered" evidence="1">
    <location>
        <begin position="123"/>
        <end position="144"/>
    </location>
</feature>
<evidence type="ECO:0000313" key="2">
    <source>
        <dbReference type="EMBL" id="EJK75843.1"/>
    </source>
</evidence>
<dbReference type="EMBL" id="AGNL01002693">
    <property type="protein sequence ID" value="EJK75843.1"/>
    <property type="molecule type" value="Genomic_DNA"/>
</dbReference>
<protein>
    <submittedName>
        <fullName evidence="2">Uncharacterized protein</fullName>
    </submittedName>
</protein>
<keyword evidence="3" id="KW-1185">Reference proteome</keyword>
<dbReference type="Proteomes" id="UP000266841">
    <property type="component" value="Unassembled WGS sequence"/>
</dbReference>
<organism evidence="2 3">
    <name type="scientific">Thalassiosira oceanica</name>
    <name type="common">Marine diatom</name>
    <dbReference type="NCBI Taxonomy" id="159749"/>
    <lineage>
        <taxon>Eukaryota</taxon>
        <taxon>Sar</taxon>
        <taxon>Stramenopiles</taxon>
        <taxon>Ochrophyta</taxon>
        <taxon>Bacillariophyta</taxon>
        <taxon>Coscinodiscophyceae</taxon>
        <taxon>Thalassiosirophycidae</taxon>
        <taxon>Thalassiosirales</taxon>
        <taxon>Thalassiosiraceae</taxon>
        <taxon>Thalassiosira</taxon>
    </lineage>
</organism>
<evidence type="ECO:0000256" key="1">
    <source>
        <dbReference type="SAM" id="MobiDB-lite"/>
    </source>
</evidence>
<name>K0TAR9_THAOC</name>
<proteinExistence type="predicted"/>
<accession>K0TAR9</accession>
<gene>
    <name evidence="2" type="ORF">THAOC_02423</name>
</gene>